<dbReference type="SUPFAM" id="SSF51445">
    <property type="entry name" value="(Trans)glycosidases"/>
    <property type="match status" value="1"/>
</dbReference>
<dbReference type="AlphaFoldDB" id="A0A2G1QKR5"/>
<evidence type="ECO:0000256" key="6">
    <source>
        <dbReference type="ARBA" id="ARBA00023326"/>
    </source>
</evidence>
<dbReference type="GO" id="GO:0005576">
    <property type="term" value="C:extracellular region"/>
    <property type="evidence" value="ECO:0007669"/>
    <property type="project" value="TreeGrafter"/>
</dbReference>
<keyword evidence="11" id="KW-1185">Reference proteome</keyword>
<reference evidence="10 11" key="1">
    <citation type="submission" date="2017-10" db="EMBL/GenBank/DDBJ databases">
        <title>Sedimentibacterium mangrovi gen. nov., sp. nov., a novel member of family Phyllobacteriacea isolated from mangrove sediment.</title>
        <authorList>
            <person name="Liao H."/>
            <person name="Tian Y."/>
        </authorList>
    </citation>
    <scope>NUCLEOTIDE SEQUENCE [LARGE SCALE GENOMIC DNA]</scope>
    <source>
        <strain evidence="10 11">X9-2-2</strain>
    </source>
</reference>
<dbReference type="InterPro" id="IPR017853">
    <property type="entry name" value="GH"/>
</dbReference>
<keyword evidence="6" id="KW-0624">Polysaccharide degradation</keyword>
<evidence type="ECO:0000313" key="11">
    <source>
        <dbReference type="Proteomes" id="UP000221168"/>
    </source>
</evidence>
<feature type="domain" description="Glycoside hydrolase family 5" evidence="9">
    <location>
        <begin position="72"/>
        <end position="388"/>
    </location>
</feature>
<evidence type="ECO:0000256" key="1">
    <source>
        <dbReference type="ARBA" id="ARBA00005641"/>
    </source>
</evidence>
<dbReference type="Gene3D" id="3.20.20.80">
    <property type="entry name" value="Glycosidases"/>
    <property type="match status" value="1"/>
</dbReference>
<dbReference type="PANTHER" id="PTHR31297">
    <property type="entry name" value="GLUCAN ENDO-1,6-BETA-GLUCOSIDASE B"/>
    <property type="match status" value="1"/>
</dbReference>
<dbReference type="InterPro" id="IPR050386">
    <property type="entry name" value="Glycosyl_hydrolase_5"/>
</dbReference>
<accession>A0A2G1QKR5</accession>
<dbReference type="GO" id="GO:0008422">
    <property type="term" value="F:beta-glucosidase activity"/>
    <property type="evidence" value="ECO:0007669"/>
    <property type="project" value="TreeGrafter"/>
</dbReference>
<evidence type="ECO:0000256" key="7">
    <source>
        <dbReference type="RuleBase" id="RU361153"/>
    </source>
</evidence>
<evidence type="ECO:0000256" key="2">
    <source>
        <dbReference type="ARBA" id="ARBA00022801"/>
    </source>
</evidence>
<dbReference type="InterPro" id="IPR001547">
    <property type="entry name" value="Glyco_hydro_5"/>
</dbReference>
<dbReference type="OrthoDB" id="9800955at2"/>
<comment type="caution">
    <text evidence="10">The sequence shown here is derived from an EMBL/GenBank/DDBJ whole genome shotgun (WGS) entry which is preliminary data.</text>
</comment>
<gene>
    <name evidence="10" type="ORF">CSC94_16195</name>
</gene>
<keyword evidence="8" id="KW-0732">Signal</keyword>
<evidence type="ECO:0000256" key="3">
    <source>
        <dbReference type="ARBA" id="ARBA00023001"/>
    </source>
</evidence>
<dbReference type="PROSITE" id="PS00659">
    <property type="entry name" value="GLYCOSYL_HYDROL_F5"/>
    <property type="match status" value="1"/>
</dbReference>
<name>A0A2G1QKR5_9HYPH</name>
<feature type="signal peptide" evidence="8">
    <location>
        <begin position="1"/>
        <end position="25"/>
    </location>
</feature>
<evidence type="ECO:0000313" key="10">
    <source>
        <dbReference type="EMBL" id="PHP66135.1"/>
    </source>
</evidence>
<dbReference type="GO" id="GO:0009986">
    <property type="term" value="C:cell surface"/>
    <property type="evidence" value="ECO:0007669"/>
    <property type="project" value="TreeGrafter"/>
</dbReference>
<keyword evidence="4" id="KW-0119">Carbohydrate metabolism</keyword>
<evidence type="ECO:0000256" key="8">
    <source>
        <dbReference type="SAM" id="SignalP"/>
    </source>
</evidence>
<comment type="similarity">
    <text evidence="1 7">Belongs to the glycosyl hydrolase 5 (cellulase A) family.</text>
</comment>
<evidence type="ECO:0000256" key="5">
    <source>
        <dbReference type="ARBA" id="ARBA00023295"/>
    </source>
</evidence>
<dbReference type="Pfam" id="PF00150">
    <property type="entry name" value="Cellulase"/>
    <property type="match status" value="1"/>
</dbReference>
<proteinExistence type="inferred from homology"/>
<dbReference type="PANTHER" id="PTHR31297:SF41">
    <property type="entry name" value="ENDOGLUCANASE, PUTATIVE (AFU_ORTHOLOGUE AFUA_5G01830)-RELATED"/>
    <property type="match status" value="1"/>
</dbReference>
<evidence type="ECO:0000259" key="9">
    <source>
        <dbReference type="Pfam" id="PF00150"/>
    </source>
</evidence>
<dbReference type="EMBL" id="PDVP01000010">
    <property type="protein sequence ID" value="PHP66135.1"/>
    <property type="molecule type" value="Genomic_DNA"/>
</dbReference>
<keyword evidence="5 7" id="KW-0326">Glycosidase</keyword>
<keyword evidence="3" id="KW-0136">Cellulose degradation</keyword>
<dbReference type="InterPro" id="IPR018087">
    <property type="entry name" value="Glyco_hydro_5_CS"/>
</dbReference>
<feature type="chain" id="PRO_5013948194" evidence="8">
    <location>
        <begin position="26"/>
        <end position="418"/>
    </location>
</feature>
<dbReference type="Proteomes" id="UP000221168">
    <property type="component" value="Unassembled WGS sequence"/>
</dbReference>
<dbReference type="GO" id="GO:0030245">
    <property type="term" value="P:cellulose catabolic process"/>
    <property type="evidence" value="ECO:0007669"/>
    <property type="project" value="UniProtKB-KW"/>
</dbReference>
<evidence type="ECO:0000256" key="4">
    <source>
        <dbReference type="ARBA" id="ARBA00023277"/>
    </source>
</evidence>
<protein>
    <submittedName>
        <fullName evidence="10">Glycosyl hydrolase</fullName>
    </submittedName>
</protein>
<keyword evidence="2 7" id="KW-0378">Hydrolase</keyword>
<organism evidence="10 11">
    <name type="scientific">Zhengella mangrovi</name>
    <dbReference type="NCBI Taxonomy" id="1982044"/>
    <lineage>
        <taxon>Bacteria</taxon>
        <taxon>Pseudomonadati</taxon>
        <taxon>Pseudomonadota</taxon>
        <taxon>Alphaproteobacteria</taxon>
        <taxon>Hyphomicrobiales</taxon>
        <taxon>Notoacmeibacteraceae</taxon>
        <taxon>Zhengella</taxon>
    </lineage>
</organism>
<sequence length="418" mass="45516">MAPMNALIKTLTTLALLLLPLQTFATASSFKPGRGLSMDLWTTWPDESAWGDAGVILPFPEWRRFLDAGDLKALARDGFTMVRLPVDPAVFLSSQTGSLRGRLMASVRDTVAMIVGAGLDVIVDLHAIPGGENRSIGTNDLMTDEAAFDRYVGLVRDMAALVADTDPARVALELMNEPTADCSGRQAETWSDRLQRLVATARAAAPRTTLVVSGACWGGADGLVALDPSRFPDDNLVWSFHSYAPFILTHQGAGWTGDISPYATGLPYPPYGANARETAAALKAIRARVRAEAPWLRRAGIISFVEEELAKIDSPEDLKVVIGTPFDQVADWADRHGIARENILLGEFGMIRQEYDHEFRTAPAWRAAYYGDMIRLAEDHGFGWSLWGFGGAFGVIEAFEGRPSEPDVLDVIRGLPSR</sequence>